<keyword evidence="12" id="KW-0573">Peptidoglycan synthesis</keyword>
<keyword evidence="10" id="KW-0378">Hydrolase</keyword>
<dbReference type="EC" id="2.4.99.28" evidence="17"/>
<feature type="domain" description="Penicillin-binding protein transpeptidase" evidence="21">
    <location>
        <begin position="416"/>
        <end position="684"/>
    </location>
</feature>
<keyword evidence="9 20" id="KW-0812">Transmembrane</keyword>
<evidence type="ECO:0000256" key="6">
    <source>
        <dbReference type="ARBA" id="ARBA00022670"/>
    </source>
</evidence>
<keyword evidence="14 20" id="KW-0472">Membrane</keyword>
<comment type="catalytic activity">
    <reaction evidence="18">
        <text>[GlcNAc-(1-&gt;4)-Mur2Ac(oyl-L-Ala-gamma-D-Glu-L-Lys-D-Ala-D-Ala)](n)-di-trans,octa-cis-undecaprenyl diphosphate + beta-D-GlcNAc-(1-&gt;4)-Mur2Ac(oyl-L-Ala-gamma-D-Glu-L-Lys-D-Ala-D-Ala)-di-trans,octa-cis-undecaprenyl diphosphate = [GlcNAc-(1-&gt;4)-Mur2Ac(oyl-L-Ala-gamma-D-Glu-L-Lys-D-Ala-D-Ala)](n+1)-di-trans,octa-cis-undecaprenyl diphosphate + di-trans,octa-cis-undecaprenyl diphosphate + H(+)</text>
        <dbReference type="Rhea" id="RHEA:23708"/>
        <dbReference type="Rhea" id="RHEA-COMP:9602"/>
        <dbReference type="Rhea" id="RHEA-COMP:9603"/>
        <dbReference type="ChEBI" id="CHEBI:15378"/>
        <dbReference type="ChEBI" id="CHEBI:58405"/>
        <dbReference type="ChEBI" id="CHEBI:60033"/>
        <dbReference type="ChEBI" id="CHEBI:78435"/>
        <dbReference type="EC" id="2.4.99.28"/>
    </reaction>
</comment>
<keyword evidence="6" id="KW-0645">Protease</keyword>
<evidence type="ECO:0000256" key="8">
    <source>
        <dbReference type="ARBA" id="ARBA00022679"/>
    </source>
</evidence>
<dbReference type="Pfam" id="PF00905">
    <property type="entry name" value="Transpeptidase"/>
    <property type="match status" value="1"/>
</dbReference>
<feature type="transmembrane region" description="Helical" evidence="20">
    <location>
        <begin position="9"/>
        <end position="31"/>
    </location>
</feature>
<dbReference type="NCBIfam" id="TIGR02074">
    <property type="entry name" value="PBP_1a_fam"/>
    <property type="match status" value="1"/>
</dbReference>
<comment type="pathway">
    <text evidence="2">Cell wall biogenesis; peptidoglycan biosynthesis.</text>
</comment>
<gene>
    <name evidence="23" type="ORF">SPIROBIBN47_100033</name>
</gene>
<keyword evidence="5" id="KW-0121">Carboxypeptidase</keyword>
<name>A0A3P3XG78_9SPIR</name>
<evidence type="ECO:0000256" key="17">
    <source>
        <dbReference type="ARBA" id="ARBA00044770"/>
    </source>
</evidence>
<dbReference type="InterPro" id="IPR001460">
    <property type="entry name" value="PCN-bd_Tpept"/>
</dbReference>
<dbReference type="PANTHER" id="PTHR32282:SF27">
    <property type="entry name" value="PENICILLIN-BINDING PROTEIN 1A"/>
    <property type="match status" value="1"/>
</dbReference>
<keyword evidence="15" id="KW-0511">Multifunctional enzyme</keyword>
<keyword evidence="8 23" id="KW-0808">Transferase</keyword>
<accession>A0A3P3XG78</accession>
<organism evidence="23">
    <name type="scientific">uncultured spirochete</name>
    <dbReference type="NCBI Taxonomy" id="156406"/>
    <lineage>
        <taxon>Bacteria</taxon>
        <taxon>Pseudomonadati</taxon>
        <taxon>Spirochaetota</taxon>
        <taxon>Spirochaetia</taxon>
        <taxon>Spirochaetales</taxon>
        <taxon>environmental samples</taxon>
    </lineage>
</organism>
<dbReference type="InterPro" id="IPR012338">
    <property type="entry name" value="Beta-lactam/transpept-like"/>
</dbReference>
<evidence type="ECO:0000256" key="7">
    <source>
        <dbReference type="ARBA" id="ARBA00022676"/>
    </source>
</evidence>
<evidence type="ECO:0000256" key="18">
    <source>
        <dbReference type="ARBA" id="ARBA00049902"/>
    </source>
</evidence>
<dbReference type="GO" id="GO:0008955">
    <property type="term" value="F:peptidoglycan glycosyltransferase activity"/>
    <property type="evidence" value="ECO:0007669"/>
    <property type="project" value="UniProtKB-EC"/>
</dbReference>
<evidence type="ECO:0000256" key="16">
    <source>
        <dbReference type="ARBA" id="ARBA00023316"/>
    </source>
</evidence>
<dbReference type="GO" id="GO:0004180">
    <property type="term" value="F:carboxypeptidase activity"/>
    <property type="evidence" value="ECO:0007669"/>
    <property type="project" value="UniProtKB-KW"/>
</dbReference>
<dbReference type="GO" id="GO:0016020">
    <property type="term" value="C:membrane"/>
    <property type="evidence" value="ECO:0007669"/>
    <property type="project" value="UniProtKB-SubCell"/>
</dbReference>
<keyword evidence="11" id="KW-0133">Cell shape</keyword>
<dbReference type="Gene3D" id="3.40.710.10">
    <property type="entry name" value="DD-peptidase/beta-lactamase superfamily"/>
    <property type="match status" value="2"/>
</dbReference>
<keyword evidence="7 23" id="KW-0328">Glycosyltransferase</keyword>
<dbReference type="InterPro" id="IPR023346">
    <property type="entry name" value="Lysozyme-like_dom_sf"/>
</dbReference>
<dbReference type="InterPro" id="IPR001264">
    <property type="entry name" value="Glyco_trans_51"/>
</dbReference>
<keyword evidence="13 20" id="KW-1133">Transmembrane helix</keyword>
<dbReference type="GO" id="GO:0030288">
    <property type="term" value="C:outer membrane-bounded periplasmic space"/>
    <property type="evidence" value="ECO:0007669"/>
    <property type="project" value="TreeGrafter"/>
</dbReference>
<dbReference type="InterPro" id="IPR050396">
    <property type="entry name" value="Glycosyltr_51/Transpeptidase"/>
</dbReference>
<evidence type="ECO:0000256" key="15">
    <source>
        <dbReference type="ARBA" id="ARBA00023268"/>
    </source>
</evidence>
<evidence type="ECO:0000259" key="21">
    <source>
        <dbReference type="Pfam" id="PF00905"/>
    </source>
</evidence>
<dbReference type="AlphaFoldDB" id="A0A3P3XG78"/>
<evidence type="ECO:0000256" key="14">
    <source>
        <dbReference type="ARBA" id="ARBA00023136"/>
    </source>
</evidence>
<dbReference type="SUPFAM" id="SSF56601">
    <property type="entry name" value="beta-lactamase/transpeptidase-like"/>
    <property type="match status" value="1"/>
</dbReference>
<evidence type="ECO:0000256" key="19">
    <source>
        <dbReference type="SAM" id="MobiDB-lite"/>
    </source>
</evidence>
<dbReference type="GO" id="GO:0009252">
    <property type="term" value="P:peptidoglycan biosynthetic process"/>
    <property type="evidence" value="ECO:0007669"/>
    <property type="project" value="UniProtKB-KW"/>
</dbReference>
<dbReference type="PANTHER" id="PTHR32282">
    <property type="entry name" value="BINDING PROTEIN TRANSPEPTIDASE, PUTATIVE-RELATED"/>
    <property type="match status" value="1"/>
</dbReference>
<reference evidence="23" key="1">
    <citation type="submission" date="2017-02" db="EMBL/GenBank/DDBJ databases">
        <authorList>
            <person name="Regsiter A."/>
            <person name="William W."/>
        </authorList>
    </citation>
    <scope>NUCLEOTIDE SEQUENCE</scope>
    <source>
        <strain evidence="23">Bib</strain>
    </source>
</reference>
<evidence type="ECO:0000256" key="11">
    <source>
        <dbReference type="ARBA" id="ARBA00022960"/>
    </source>
</evidence>
<evidence type="ECO:0000256" key="20">
    <source>
        <dbReference type="SAM" id="Phobius"/>
    </source>
</evidence>
<evidence type="ECO:0000256" key="2">
    <source>
        <dbReference type="ARBA" id="ARBA00004752"/>
    </source>
</evidence>
<dbReference type="InterPro" id="IPR036950">
    <property type="entry name" value="PBP_transglycosylase"/>
</dbReference>
<dbReference type="GO" id="GO:0008360">
    <property type="term" value="P:regulation of cell shape"/>
    <property type="evidence" value="ECO:0007669"/>
    <property type="project" value="UniProtKB-KW"/>
</dbReference>
<dbReference type="EMBL" id="FWDM01000002">
    <property type="protein sequence ID" value="SLM09803.1"/>
    <property type="molecule type" value="Genomic_DNA"/>
</dbReference>
<proteinExistence type="inferred from homology"/>
<feature type="domain" description="Glycosyl transferase family 51" evidence="22">
    <location>
        <begin position="59"/>
        <end position="234"/>
    </location>
</feature>
<protein>
    <recommendedName>
        <fullName evidence="17">peptidoglycan glycosyltransferase</fullName>
        <ecNumber evidence="17">2.4.99.28</ecNumber>
    </recommendedName>
</protein>
<evidence type="ECO:0000256" key="1">
    <source>
        <dbReference type="ARBA" id="ARBA00004370"/>
    </source>
</evidence>
<evidence type="ECO:0000256" key="12">
    <source>
        <dbReference type="ARBA" id="ARBA00022984"/>
    </source>
</evidence>
<comment type="subcellular location">
    <subcellularLocation>
        <location evidence="1">Membrane</location>
    </subcellularLocation>
</comment>
<evidence type="ECO:0000256" key="5">
    <source>
        <dbReference type="ARBA" id="ARBA00022645"/>
    </source>
</evidence>
<dbReference type="SUPFAM" id="SSF53955">
    <property type="entry name" value="Lysozyme-like"/>
    <property type="match status" value="1"/>
</dbReference>
<dbReference type="Pfam" id="PF00912">
    <property type="entry name" value="Transgly"/>
    <property type="match status" value="1"/>
</dbReference>
<evidence type="ECO:0000256" key="4">
    <source>
        <dbReference type="ARBA" id="ARBA00007739"/>
    </source>
</evidence>
<comment type="similarity">
    <text evidence="4">In the N-terminal section; belongs to the glycosyltransferase 51 family.</text>
</comment>
<feature type="region of interest" description="Disordered" evidence="19">
    <location>
        <begin position="777"/>
        <end position="804"/>
    </location>
</feature>
<evidence type="ECO:0000256" key="9">
    <source>
        <dbReference type="ARBA" id="ARBA00022692"/>
    </source>
</evidence>
<comment type="similarity">
    <text evidence="3">In the C-terminal section; belongs to the transpeptidase family.</text>
</comment>
<dbReference type="GO" id="GO:0071555">
    <property type="term" value="P:cell wall organization"/>
    <property type="evidence" value="ECO:0007669"/>
    <property type="project" value="UniProtKB-KW"/>
</dbReference>
<evidence type="ECO:0000256" key="10">
    <source>
        <dbReference type="ARBA" id="ARBA00022801"/>
    </source>
</evidence>
<evidence type="ECO:0000256" key="13">
    <source>
        <dbReference type="ARBA" id="ARBA00022989"/>
    </source>
</evidence>
<evidence type="ECO:0000256" key="3">
    <source>
        <dbReference type="ARBA" id="ARBA00007090"/>
    </source>
</evidence>
<dbReference type="GO" id="GO:0008658">
    <property type="term" value="F:penicillin binding"/>
    <property type="evidence" value="ECO:0007669"/>
    <property type="project" value="InterPro"/>
</dbReference>
<evidence type="ECO:0000259" key="22">
    <source>
        <dbReference type="Pfam" id="PF00912"/>
    </source>
</evidence>
<evidence type="ECO:0000313" key="23">
    <source>
        <dbReference type="EMBL" id="SLM09803.1"/>
    </source>
</evidence>
<sequence length="804" mass="88497">MRSHKVRAVYIFIAVILMFTAILGAGLGLALSGTANAIRTENFTEFESALPTKIYDINGRLITEFFAEEQRIPVFIKDLPNYLVEAFITREDQAFYSHRGFSLRSILRAAIGQILGKNLGGGSTITQQLAGDLYADRKVISLQRKLKELWWALQIERRFTKEEILEMYLNRTIMGPAVYGVEAASRYFFGHPAKDCTPAEAAILAIQLSSPSRYNPFRNPMLARDRSKEILDQMVARHVISRAEADESFDAYWASFDYSRVAVSAFYNREDKAPWFSEYVRRQLEDLFYGSIDIYSDGLSVYTTLDLDKQAAADLYMKRGIETANASFKATNSQRLTEAENTYVPIVELLGLAFDLPTLYAPQSRSETDSQKYFLNVINPVLDATSLLLNIASLKPYVGAASAKIKTELEKTTVEGALVTIDNSTGYILALVGGSNYSQANQLIRATQAKLMPGSTFKPLYYSAAIDSKKITEGTYIVDEPTTFYNEDGTPYSPQNFKGEWKGSVLAWQALANSMNVPSVKVLQTVGFDAAISRAAALLDITDPIEIRKTFPRYYPLALGVIGVTPLQMARAFSVLANGGKAVTPIAIRYIEDRYGNVIAEPEKDALQALRQKSPQVVSPQNSAIMIDMLKRVVSAGTLAGATQSGSIFKQTSPDGKQYVIPIIGKTGTTQNWADAWTVGSSPYYTTAIWLGFDRPGNSLGVSQTGATVAAPVWANYMRDIHLGLPYKNFSKPESGLVSVTVCAKSGQLPTEYCTDGTVNLMYLEGTQPTEVCTLHGPSVAPEPVSPPGPSIARPEESPIFQNR</sequence>
<dbReference type="GO" id="GO:0006508">
    <property type="term" value="P:proteolysis"/>
    <property type="evidence" value="ECO:0007669"/>
    <property type="project" value="UniProtKB-KW"/>
</dbReference>
<dbReference type="Gene3D" id="1.10.3810.10">
    <property type="entry name" value="Biosynthetic peptidoglycan transglycosylase-like"/>
    <property type="match status" value="1"/>
</dbReference>
<keyword evidence="16" id="KW-0961">Cell wall biogenesis/degradation</keyword>